<gene>
    <name evidence="3" type="ORF">A2114_01630</name>
</gene>
<organism evidence="3 4">
    <name type="scientific">Candidatus Vogelbacteria bacterium GWA1_51_14</name>
    <dbReference type="NCBI Taxonomy" id="1802435"/>
    <lineage>
        <taxon>Bacteria</taxon>
        <taxon>Candidatus Vogeliibacteriota</taxon>
    </lineage>
</organism>
<evidence type="ECO:0000313" key="3">
    <source>
        <dbReference type="EMBL" id="OHA57478.1"/>
    </source>
</evidence>
<comment type="caution">
    <text evidence="3">The sequence shown here is derived from an EMBL/GenBank/DDBJ whole genome shotgun (WGS) entry which is preliminary data.</text>
</comment>
<sequence length="144" mass="16974">MFSHENRKRIVENKTSKQVVGDRGEEIACDFLKKQGYKILDRNYLEKWGELDIVAQKGNEIRFVEVKTVSRLRQGYGGQARDNNDYEPEDNIHPWKIKRLYRTIETYLLRKGIDDEVDWQLDAIAVYLNSGGEVLKIEHLEDIF</sequence>
<dbReference type="AlphaFoldDB" id="A0A1G2QAH3"/>
<evidence type="ECO:0000313" key="4">
    <source>
        <dbReference type="Proteomes" id="UP000176494"/>
    </source>
</evidence>
<comment type="similarity">
    <text evidence="1 2">Belongs to the UPF0102 family.</text>
</comment>
<dbReference type="GO" id="GO:0003676">
    <property type="term" value="F:nucleic acid binding"/>
    <property type="evidence" value="ECO:0007669"/>
    <property type="project" value="InterPro"/>
</dbReference>
<dbReference type="PANTHER" id="PTHR34039:SF1">
    <property type="entry name" value="UPF0102 PROTEIN YRAN"/>
    <property type="match status" value="1"/>
</dbReference>
<evidence type="ECO:0000256" key="2">
    <source>
        <dbReference type="HAMAP-Rule" id="MF_00048"/>
    </source>
</evidence>
<dbReference type="InterPro" id="IPR011335">
    <property type="entry name" value="Restrct_endonuc-II-like"/>
</dbReference>
<reference evidence="3 4" key="1">
    <citation type="journal article" date="2016" name="Nat. Commun.">
        <title>Thousands of microbial genomes shed light on interconnected biogeochemical processes in an aquifer system.</title>
        <authorList>
            <person name="Anantharaman K."/>
            <person name="Brown C.T."/>
            <person name="Hug L.A."/>
            <person name="Sharon I."/>
            <person name="Castelle C.J."/>
            <person name="Probst A.J."/>
            <person name="Thomas B.C."/>
            <person name="Singh A."/>
            <person name="Wilkins M.J."/>
            <person name="Karaoz U."/>
            <person name="Brodie E.L."/>
            <person name="Williams K.H."/>
            <person name="Hubbard S.S."/>
            <person name="Banfield J.F."/>
        </authorList>
    </citation>
    <scope>NUCLEOTIDE SEQUENCE [LARGE SCALE GENOMIC DNA]</scope>
</reference>
<proteinExistence type="inferred from homology"/>
<dbReference type="EMBL" id="MHTG01000013">
    <property type="protein sequence ID" value="OHA57478.1"/>
    <property type="molecule type" value="Genomic_DNA"/>
</dbReference>
<dbReference type="InterPro" id="IPR003509">
    <property type="entry name" value="UPF0102_YraN-like"/>
</dbReference>
<dbReference type="Gene3D" id="3.40.1350.10">
    <property type="match status" value="1"/>
</dbReference>
<dbReference type="Pfam" id="PF02021">
    <property type="entry name" value="UPF0102"/>
    <property type="match status" value="1"/>
</dbReference>
<dbReference type="HAMAP" id="MF_00048">
    <property type="entry name" value="UPF0102"/>
    <property type="match status" value="1"/>
</dbReference>
<dbReference type="InterPro" id="IPR011856">
    <property type="entry name" value="tRNA_endonuc-like_dom_sf"/>
</dbReference>
<dbReference type="SUPFAM" id="SSF52980">
    <property type="entry name" value="Restriction endonuclease-like"/>
    <property type="match status" value="1"/>
</dbReference>
<name>A0A1G2QAH3_9BACT</name>
<dbReference type="Proteomes" id="UP000176494">
    <property type="component" value="Unassembled WGS sequence"/>
</dbReference>
<protein>
    <recommendedName>
        <fullName evidence="2">UPF0102 protein A2114_01630</fullName>
    </recommendedName>
</protein>
<accession>A0A1G2QAH3</accession>
<evidence type="ECO:0000256" key="1">
    <source>
        <dbReference type="ARBA" id="ARBA00006738"/>
    </source>
</evidence>
<dbReference type="PANTHER" id="PTHR34039">
    <property type="entry name" value="UPF0102 PROTEIN YRAN"/>
    <property type="match status" value="1"/>
</dbReference>